<name>A0A699H009_TANCI</name>
<proteinExistence type="predicted"/>
<sequence>MALCTSLQRQQTELVSKFKAQKLKITSLKARIKLLEDKDGGVAEQYRDDAPIKGKSLESGEETGVERTKKGSDDTEEMVNVFTSLDATTILSSGVSVSISLIIEISVAEVPSSGGSVLTASPTVPTGSDVIPTAGLVFTTATMSTPYTRRKGKEKMTQQRKPFSRKKQKEFYMSVLKSHAGWKARYFKGMTLEEIKEKFDPVWKQIKDFIPIGSKEESERFKRKGIRLEQDIAKKLKTSEEVPEEKLKKRMELILVEEVYVKALQVKHAIIDWEVYTERERSYWKIIRLGGSTTSYQFFVDLLKNFDREDLNQLWGLVKEILNIRPAANDKEKELWVELKRLYEPDLEDQLWTHTQNMMHAPVEWKLYNTCGVH</sequence>
<evidence type="ECO:0000313" key="2">
    <source>
        <dbReference type="EMBL" id="GEW16012.1"/>
    </source>
</evidence>
<dbReference type="EMBL" id="BKCJ010047349">
    <property type="protein sequence ID" value="GEW16012.1"/>
    <property type="molecule type" value="Genomic_DNA"/>
</dbReference>
<protein>
    <submittedName>
        <fullName evidence="2">Uncharacterized protein</fullName>
    </submittedName>
</protein>
<gene>
    <name evidence="2" type="ORF">Tci_187988</name>
</gene>
<accession>A0A699H009</accession>
<organism evidence="2">
    <name type="scientific">Tanacetum cinerariifolium</name>
    <name type="common">Dalmatian daisy</name>
    <name type="synonym">Chrysanthemum cinerariifolium</name>
    <dbReference type="NCBI Taxonomy" id="118510"/>
    <lineage>
        <taxon>Eukaryota</taxon>
        <taxon>Viridiplantae</taxon>
        <taxon>Streptophyta</taxon>
        <taxon>Embryophyta</taxon>
        <taxon>Tracheophyta</taxon>
        <taxon>Spermatophyta</taxon>
        <taxon>Magnoliopsida</taxon>
        <taxon>eudicotyledons</taxon>
        <taxon>Gunneridae</taxon>
        <taxon>Pentapetalae</taxon>
        <taxon>asterids</taxon>
        <taxon>campanulids</taxon>
        <taxon>Asterales</taxon>
        <taxon>Asteraceae</taxon>
        <taxon>Asteroideae</taxon>
        <taxon>Anthemideae</taxon>
        <taxon>Anthemidinae</taxon>
        <taxon>Tanacetum</taxon>
    </lineage>
</organism>
<comment type="caution">
    <text evidence="2">The sequence shown here is derived from an EMBL/GenBank/DDBJ whole genome shotgun (WGS) entry which is preliminary data.</text>
</comment>
<evidence type="ECO:0000256" key="1">
    <source>
        <dbReference type="SAM" id="MobiDB-lite"/>
    </source>
</evidence>
<dbReference type="AlphaFoldDB" id="A0A699H009"/>
<reference evidence="2" key="1">
    <citation type="journal article" date="2019" name="Sci. Rep.">
        <title>Draft genome of Tanacetum cinerariifolium, the natural source of mosquito coil.</title>
        <authorList>
            <person name="Yamashiro T."/>
            <person name="Shiraishi A."/>
            <person name="Satake H."/>
            <person name="Nakayama K."/>
        </authorList>
    </citation>
    <scope>NUCLEOTIDE SEQUENCE</scope>
</reference>
<feature type="region of interest" description="Disordered" evidence="1">
    <location>
        <begin position="46"/>
        <end position="73"/>
    </location>
</feature>